<dbReference type="KEGG" id="mlj:MLAC_03040"/>
<reference evidence="1 2" key="1">
    <citation type="journal article" date="2019" name="Emerg. Microbes Infect.">
        <title>Comprehensive subspecies identification of 175 nontuberculous mycobacteria species based on 7547 genomic profiles.</title>
        <authorList>
            <person name="Matsumoto Y."/>
            <person name="Kinjo T."/>
            <person name="Motooka D."/>
            <person name="Nabeya D."/>
            <person name="Jung N."/>
            <person name="Uechi K."/>
            <person name="Horii T."/>
            <person name="Iida T."/>
            <person name="Fujita J."/>
            <person name="Nakamura S."/>
        </authorList>
    </citation>
    <scope>NUCLEOTIDE SEQUENCE [LARGE SCALE GENOMIC DNA]</scope>
    <source>
        <strain evidence="1 2">JCM 15657</strain>
    </source>
</reference>
<dbReference type="Proteomes" id="UP000466396">
    <property type="component" value="Chromosome"/>
</dbReference>
<organism evidence="1 2">
    <name type="scientific">Mycobacterium lacus</name>
    <dbReference type="NCBI Taxonomy" id="169765"/>
    <lineage>
        <taxon>Bacteria</taxon>
        <taxon>Bacillati</taxon>
        <taxon>Actinomycetota</taxon>
        <taxon>Actinomycetes</taxon>
        <taxon>Mycobacteriales</taxon>
        <taxon>Mycobacteriaceae</taxon>
        <taxon>Mycobacterium</taxon>
    </lineage>
</organism>
<dbReference type="EMBL" id="AP022581">
    <property type="protein sequence ID" value="BBX95010.1"/>
    <property type="molecule type" value="Genomic_DNA"/>
</dbReference>
<dbReference type="AlphaFoldDB" id="A0A1X1YV70"/>
<gene>
    <name evidence="1" type="ORF">MLAC_03040</name>
</gene>
<protein>
    <submittedName>
        <fullName evidence="1">Uncharacterized protein</fullName>
    </submittedName>
</protein>
<evidence type="ECO:0000313" key="2">
    <source>
        <dbReference type="Proteomes" id="UP000466396"/>
    </source>
</evidence>
<evidence type="ECO:0000313" key="1">
    <source>
        <dbReference type="EMBL" id="BBX95010.1"/>
    </source>
</evidence>
<dbReference type="RefSeq" id="WP_085156349.1">
    <property type="nucleotide sequence ID" value="NZ_AP022581.1"/>
</dbReference>
<accession>A0A1X1YV70</accession>
<name>A0A1X1YV70_9MYCO</name>
<keyword evidence="2" id="KW-1185">Reference proteome</keyword>
<sequence length="71" mass="7853">MLDTARTRWEIEAIKQLKARYCSLQSAVFRAHLASVASRRGLSGAEVWPVNDQAEPAMNGTARFFAARSAD</sequence>
<proteinExistence type="predicted"/>
<dbReference type="STRING" id="169765.AWC15_12435"/>